<sequence length="136" mass="14946">MLRGLAGICYSTSDMPAAIAWYTELVGTEPYFVRPVDGPPAYAEFLIGDLQAELGLIDRRYLPAEASDGVGGVVTAWHVDDVRETFDRLVSMGAREYEPITEREAGFVTASVVDPFGNVVGLEYNPHYLEMLAARK</sequence>
<evidence type="ECO:0000313" key="3">
    <source>
        <dbReference type="Proteomes" id="UP000481360"/>
    </source>
</evidence>
<gene>
    <name evidence="2" type="ORF">G7043_26760</name>
</gene>
<dbReference type="PROSITE" id="PS51819">
    <property type="entry name" value="VOC"/>
    <property type="match status" value="1"/>
</dbReference>
<comment type="caution">
    <text evidence="2">The sequence shown here is derived from an EMBL/GenBank/DDBJ whole genome shotgun (WGS) entry which is preliminary data.</text>
</comment>
<accession>A0A7C9RTK1</accession>
<name>A0A7C9RTK1_9PSEU</name>
<protein>
    <submittedName>
        <fullName evidence="2">VOC family protein</fullName>
    </submittedName>
</protein>
<evidence type="ECO:0000313" key="2">
    <source>
        <dbReference type="EMBL" id="NGY62529.1"/>
    </source>
</evidence>
<keyword evidence="3" id="KW-1185">Reference proteome</keyword>
<organism evidence="2 3">
    <name type="scientific">Lentzea alba</name>
    <dbReference type="NCBI Taxonomy" id="2714351"/>
    <lineage>
        <taxon>Bacteria</taxon>
        <taxon>Bacillati</taxon>
        <taxon>Actinomycetota</taxon>
        <taxon>Actinomycetes</taxon>
        <taxon>Pseudonocardiales</taxon>
        <taxon>Pseudonocardiaceae</taxon>
        <taxon>Lentzea</taxon>
    </lineage>
</organism>
<proteinExistence type="predicted"/>
<dbReference type="Gene3D" id="3.10.180.10">
    <property type="entry name" value="2,3-Dihydroxybiphenyl 1,2-Dioxygenase, domain 1"/>
    <property type="match status" value="1"/>
</dbReference>
<dbReference type="InterPro" id="IPR029068">
    <property type="entry name" value="Glyas_Bleomycin-R_OHBP_Dase"/>
</dbReference>
<dbReference type="AlphaFoldDB" id="A0A7C9RTK1"/>
<reference evidence="2 3" key="1">
    <citation type="submission" date="2020-03" db="EMBL/GenBank/DDBJ databases">
        <title>Isolation and identification of active actinomycetes.</title>
        <authorList>
            <person name="Sun X."/>
        </authorList>
    </citation>
    <scope>NUCLEOTIDE SEQUENCE [LARGE SCALE GENOMIC DNA]</scope>
    <source>
        <strain evidence="2 3">NEAU-D13</strain>
    </source>
</reference>
<dbReference type="EMBL" id="JAAMPJ010000007">
    <property type="protein sequence ID" value="NGY62529.1"/>
    <property type="molecule type" value="Genomic_DNA"/>
</dbReference>
<dbReference type="RefSeq" id="WP_166050037.1">
    <property type="nucleotide sequence ID" value="NZ_JAAMPJ010000007.1"/>
</dbReference>
<dbReference type="Pfam" id="PF00903">
    <property type="entry name" value="Glyoxalase"/>
    <property type="match status" value="1"/>
</dbReference>
<dbReference type="InterPro" id="IPR037523">
    <property type="entry name" value="VOC_core"/>
</dbReference>
<dbReference type="Proteomes" id="UP000481360">
    <property type="component" value="Unassembled WGS sequence"/>
</dbReference>
<evidence type="ECO:0000259" key="1">
    <source>
        <dbReference type="PROSITE" id="PS51819"/>
    </source>
</evidence>
<feature type="domain" description="VOC" evidence="1">
    <location>
        <begin position="4"/>
        <end position="125"/>
    </location>
</feature>
<dbReference type="SUPFAM" id="SSF54593">
    <property type="entry name" value="Glyoxalase/Bleomycin resistance protein/Dihydroxybiphenyl dioxygenase"/>
    <property type="match status" value="1"/>
</dbReference>
<dbReference type="InterPro" id="IPR004360">
    <property type="entry name" value="Glyas_Fos-R_dOase_dom"/>
</dbReference>